<reference evidence="8" key="1">
    <citation type="submission" date="2022-11" db="EMBL/GenBank/DDBJ databases">
        <title>Isolation and characterization of PLA-degrading bacterium Massilia sp. from Antarctic soil.</title>
        <authorList>
            <person name="Sato K."/>
            <person name="Gomez-Fuentes C."/>
            <person name="Ahmad S.A."/>
            <person name="Zulkharnain A."/>
        </authorList>
    </citation>
    <scope>NUCLEOTIDE SEQUENCE</scope>
    <source>
        <strain evidence="8">N-3</strain>
    </source>
</reference>
<keyword evidence="5" id="KW-1278">Translocase</keyword>
<accession>A0ABN6TF71</accession>
<comment type="function">
    <text evidence="6">Part of the ABC transporter complex HmuTUV involved in hemin import. Responsible for energy coupling to the transport system.</text>
</comment>
<dbReference type="InterPro" id="IPR027417">
    <property type="entry name" value="P-loop_NTPase"/>
</dbReference>
<evidence type="ECO:0000256" key="4">
    <source>
        <dbReference type="ARBA" id="ARBA00022840"/>
    </source>
</evidence>
<evidence type="ECO:0000313" key="9">
    <source>
        <dbReference type="Proteomes" id="UP001163336"/>
    </source>
</evidence>
<evidence type="ECO:0000256" key="6">
    <source>
        <dbReference type="ARBA" id="ARBA00037066"/>
    </source>
</evidence>
<evidence type="ECO:0000256" key="2">
    <source>
        <dbReference type="ARBA" id="ARBA00022475"/>
    </source>
</evidence>
<dbReference type="Proteomes" id="UP001163336">
    <property type="component" value="Chromosome"/>
</dbReference>
<dbReference type="GO" id="GO:0005524">
    <property type="term" value="F:ATP binding"/>
    <property type="evidence" value="ECO:0007669"/>
    <property type="project" value="UniProtKB-KW"/>
</dbReference>
<dbReference type="SMART" id="SM00382">
    <property type="entry name" value="AAA"/>
    <property type="match status" value="1"/>
</dbReference>
<evidence type="ECO:0000256" key="5">
    <source>
        <dbReference type="ARBA" id="ARBA00022967"/>
    </source>
</evidence>
<dbReference type="RefSeq" id="WP_281914041.1">
    <property type="nucleotide sequence ID" value="NZ_AP026966.1"/>
</dbReference>
<evidence type="ECO:0000256" key="1">
    <source>
        <dbReference type="ARBA" id="ARBA00022448"/>
    </source>
</evidence>
<proteinExistence type="predicted"/>
<feature type="domain" description="ABC transporter" evidence="7">
    <location>
        <begin position="3"/>
        <end position="254"/>
    </location>
</feature>
<evidence type="ECO:0000256" key="3">
    <source>
        <dbReference type="ARBA" id="ARBA00022741"/>
    </source>
</evidence>
<dbReference type="PANTHER" id="PTHR42794">
    <property type="entry name" value="HEMIN IMPORT ATP-BINDING PROTEIN HMUV"/>
    <property type="match status" value="1"/>
</dbReference>
<name>A0ABN6TF71_9BURK</name>
<dbReference type="PROSITE" id="PS50893">
    <property type="entry name" value="ABC_TRANSPORTER_2"/>
    <property type="match status" value="1"/>
</dbReference>
<dbReference type="InterPro" id="IPR003593">
    <property type="entry name" value="AAA+_ATPase"/>
</dbReference>
<dbReference type="Gene3D" id="3.40.50.300">
    <property type="entry name" value="P-loop containing nucleotide triphosphate hydrolases"/>
    <property type="match status" value="1"/>
</dbReference>
<keyword evidence="2" id="KW-0472">Membrane</keyword>
<dbReference type="SUPFAM" id="SSF52540">
    <property type="entry name" value="P-loop containing nucleoside triphosphate hydrolases"/>
    <property type="match status" value="1"/>
</dbReference>
<keyword evidence="1" id="KW-0813">Transport</keyword>
<evidence type="ECO:0000313" key="8">
    <source>
        <dbReference type="EMBL" id="BDT58624.1"/>
    </source>
</evidence>
<dbReference type="PANTHER" id="PTHR42794:SF1">
    <property type="entry name" value="HEMIN IMPORT ATP-BINDING PROTEIN HMUV"/>
    <property type="match status" value="1"/>
</dbReference>
<gene>
    <name evidence="8" type="primary">phnC1</name>
    <name evidence="8" type="ORF">MasN3_21180</name>
</gene>
<keyword evidence="9" id="KW-1185">Reference proteome</keyword>
<keyword evidence="3" id="KW-0547">Nucleotide-binding</keyword>
<evidence type="ECO:0000259" key="7">
    <source>
        <dbReference type="PROSITE" id="PS50893"/>
    </source>
</evidence>
<dbReference type="EMBL" id="AP026966">
    <property type="protein sequence ID" value="BDT58624.1"/>
    <property type="molecule type" value="Genomic_DNA"/>
</dbReference>
<keyword evidence="2" id="KW-1003">Cell membrane</keyword>
<sequence length="275" mass="29487">MTFRLEQLTVRHLAATAQASAALHELDLEVAPGEQLALIGPSGAGKTTLLATLGCAHRPQPSDVGGFSVFGQDPWALPQAARHRLRARLFLAPQTPPLPPRQRVVTAVLAARLPHMSLWQAFASLVRPSDPDAAHAALARFGLGDKLYARVDRLSGGERQRCGLARLLLSSAEAFLVDEPISALDPALARHTLATLQQEASERKASLVCSLHQVEMARAHFPRLVGLRAGRIVFDAATSAVSDAMIAALYENETVEAPPQHPHESPERIAVGACF</sequence>
<dbReference type="InterPro" id="IPR003439">
    <property type="entry name" value="ABC_transporter-like_ATP-bd"/>
</dbReference>
<protein>
    <submittedName>
        <fullName evidence="8">Phosphonates import ATP-binding protein PhnC 1</fullName>
    </submittedName>
</protein>
<dbReference type="Pfam" id="PF00005">
    <property type="entry name" value="ABC_tran"/>
    <property type="match status" value="1"/>
</dbReference>
<keyword evidence="4 8" id="KW-0067">ATP-binding</keyword>
<organism evidence="8 9">
    <name type="scientific">Massilia varians</name>
    <dbReference type="NCBI Taxonomy" id="457921"/>
    <lineage>
        <taxon>Bacteria</taxon>
        <taxon>Pseudomonadati</taxon>
        <taxon>Pseudomonadota</taxon>
        <taxon>Betaproteobacteria</taxon>
        <taxon>Burkholderiales</taxon>
        <taxon>Oxalobacteraceae</taxon>
        <taxon>Telluria group</taxon>
        <taxon>Massilia</taxon>
    </lineage>
</organism>